<dbReference type="EMBL" id="QSFP01000013">
    <property type="protein sequence ID" value="RHA66223.1"/>
    <property type="molecule type" value="Genomic_DNA"/>
</dbReference>
<proteinExistence type="predicted"/>
<evidence type="ECO:0000256" key="1">
    <source>
        <dbReference type="SAM" id="Coils"/>
    </source>
</evidence>
<accession>A0A3R6DWW7</accession>
<feature type="domain" description="Transposase IS110-like N-terminal" evidence="2">
    <location>
        <begin position="8"/>
        <end position="155"/>
    </location>
</feature>
<dbReference type="PANTHER" id="PTHR33055:SF3">
    <property type="entry name" value="PUTATIVE TRANSPOSASE FOR IS117-RELATED"/>
    <property type="match status" value="1"/>
</dbReference>
<comment type="caution">
    <text evidence="4">The sequence shown here is derived from an EMBL/GenBank/DDBJ whole genome shotgun (WGS) entry which is preliminary data.</text>
</comment>
<dbReference type="InterPro" id="IPR003346">
    <property type="entry name" value="Transposase_20"/>
</dbReference>
<reference evidence="4 5" key="1">
    <citation type="submission" date="2018-08" db="EMBL/GenBank/DDBJ databases">
        <title>A genome reference for cultivated species of the human gut microbiota.</title>
        <authorList>
            <person name="Zou Y."/>
            <person name="Xue W."/>
            <person name="Luo G."/>
        </authorList>
    </citation>
    <scope>NUCLEOTIDE SEQUENCE [LARGE SCALE GENOMIC DNA]</scope>
    <source>
        <strain evidence="4 5">AM43-11</strain>
    </source>
</reference>
<name>A0A3R6DWW7_9FIRM</name>
<dbReference type="PANTHER" id="PTHR33055">
    <property type="entry name" value="TRANSPOSASE FOR INSERTION SEQUENCE ELEMENT IS1111A"/>
    <property type="match status" value="1"/>
</dbReference>
<dbReference type="GO" id="GO:0003677">
    <property type="term" value="F:DNA binding"/>
    <property type="evidence" value="ECO:0007669"/>
    <property type="project" value="InterPro"/>
</dbReference>
<protein>
    <submittedName>
        <fullName evidence="4">IS110 family transposase</fullName>
    </submittedName>
</protein>
<dbReference type="Pfam" id="PF02371">
    <property type="entry name" value="Transposase_20"/>
    <property type="match status" value="1"/>
</dbReference>
<evidence type="ECO:0000313" key="4">
    <source>
        <dbReference type="EMBL" id="RHA66223.1"/>
    </source>
</evidence>
<organism evidence="4 5">
    <name type="scientific">Roseburia intestinalis</name>
    <dbReference type="NCBI Taxonomy" id="166486"/>
    <lineage>
        <taxon>Bacteria</taxon>
        <taxon>Bacillati</taxon>
        <taxon>Bacillota</taxon>
        <taxon>Clostridia</taxon>
        <taxon>Lachnospirales</taxon>
        <taxon>Lachnospiraceae</taxon>
        <taxon>Roseburia</taxon>
    </lineage>
</organism>
<dbReference type="GO" id="GO:0006313">
    <property type="term" value="P:DNA transposition"/>
    <property type="evidence" value="ECO:0007669"/>
    <property type="project" value="InterPro"/>
</dbReference>
<dbReference type="NCBIfam" id="NF033542">
    <property type="entry name" value="transpos_IS110"/>
    <property type="match status" value="1"/>
</dbReference>
<sequence length="372" mass="42838">MNYNTVYVGMDVHKESFSLCAYTIEAEKASHYQRTEADYKKVLNYLEFLRTIYGDDANFICGYEAGCLGYTLYHQLTANNVKCIILAPTTMLEQRRKKRIKTDKRDAEIIAKCLAQHNYSPVHIPTAKDEETKEFLRMRDDHKLALKKVKQQILAFCLRHNYRYDGNSHWTAAHLKWLKALTPEALYKEILDEYLLTYHTLSDKLERLDKRIEELSTQDEYKEAVKKLCCFIGVKTHTALSVLVEVGDFNRFASAQHFASYLGLVPGEDSSGNDQNRLGITKAGNRHVRLLLTEASQCYARGQVGFKSKELKARQSGNTPAVIAYADKANERLRRRYYKMVLNKCKKHNVAKTAIARELACFMWGMMTDNIA</sequence>
<dbReference type="GO" id="GO:0004803">
    <property type="term" value="F:transposase activity"/>
    <property type="evidence" value="ECO:0007669"/>
    <property type="project" value="InterPro"/>
</dbReference>
<evidence type="ECO:0000259" key="3">
    <source>
        <dbReference type="Pfam" id="PF02371"/>
    </source>
</evidence>
<dbReference type="Pfam" id="PF01548">
    <property type="entry name" value="DEDD_Tnp_IS110"/>
    <property type="match status" value="1"/>
</dbReference>
<feature type="coiled-coil region" evidence="1">
    <location>
        <begin position="191"/>
        <end position="218"/>
    </location>
</feature>
<dbReference type="RefSeq" id="WP_118591676.1">
    <property type="nucleotide sequence ID" value="NZ_QSFP01000013.1"/>
</dbReference>
<dbReference type="AlphaFoldDB" id="A0A3R6DWW7"/>
<evidence type="ECO:0000313" key="5">
    <source>
        <dbReference type="Proteomes" id="UP000284465"/>
    </source>
</evidence>
<feature type="domain" description="Transposase IS116/IS110/IS902 C-terminal" evidence="3">
    <location>
        <begin position="232"/>
        <end position="301"/>
    </location>
</feature>
<dbReference type="InterPro" id="IPR002525">
    <property type="entry name" value="Transp_IS110-like_N"/>
</dbReference>
<evidence type="ECO:0000259" key="2">
    <source>
        <dbReference type="Pfam" id="PF01548"/>
    </source>
</evidence>
<gene>
    <name evidence="4" type="ORF">DW927_11830</name>
</gene>
<dbReference type="InterPro" id="IPR047650">
    <property type="entry name" value="Transpos_IS110"/>
</dbReference>
<dbReference type="Proteomes" id="UP000284465">
    <property type="component" value="Unassembled WGS sequence"/>
</dbReference>
<keyword evidence="1" id="KW-0175">Coiled coil</keyword>